<evidence type="ECO:0000313" key="1">
    <source>
        <dbReference type="EMBL" id="KAJ0212630.1"/>
    </source>
</evidence>
<organism evidence="1 2">
    <name type="scientific">Lactuca sativa</name>
    <name type="common">Garden lettuce</name>
    <dbReference type="NCBI Taxonomy" id="4236"/>
    <lineage>
        <taxon>Eukaryota</taxon>
        <taxon>Viridiplantae</taxon>
        <taxon>Streptophyta</taxon>
        <taxon>Embryophyta</taxon>
        <taxon>Tracheophyta</taxon>
        <taxon>Spermatophyta</taxon>
        <taxon>Magnoliopsida</taxon>
        <taxon>eudicotyledons</taxon>
        <taxon>Gunneridae</taxon>
        <taxon>Pentapetalae</taxon>
        <taxon>asterids</taxon>
        <taxon>campanulids</taxon>
        <taxon>Asterales</taxon>
        <taxon>Asteraceae</taxon>
        <taxon>Cichorioideae</taxon>
        <taxon>Cichorieae</taxon>
        <taxon>Lactucinae</taxon>
        <taxon>Lactuca</taxon>
    </lineage>
</organism>
<comment type="caution">
    <text evidence="1">The sequence shown here is derived from an EMBL/GenBank/DDBJ whole genome shotgun (WGS) entry which is preliminary data.</text>
</comment>
<dbReference type="Proteomes" id="UP000235145">
    <property type="component" value="Unassembled WGS sequence"/>
</dbReference>
<proteinExistence type="predicted"/>
<protein>
    <submittedName>
        <fullName evidence="1">Uncharacterized protein</fullName>
    </submittedName>
</protein>
<dbReference type="EMBL" id="NBSK02000004">
    <property type="protein sequence ID" value="KAJ0212630.1"/>
    <property type="molecule type" value="Genomic_DNA"/>
</dbReference>
<name>A0A9R1VUB1_LACSA</name>
<dbReference type="PANTHER" id="PTHR47718">
    <property type="entry name" value="OS01G0519700 PROTEIN"/>
    <property type="match status" value="1"/>
</dbReference>
<keyword evidence="2" id="KW-1185">Reference proteome</keyword>
<sequence>MTRYIWIRSYFKDIPLAGLIRMTSRSKSENSFFGGYLNKHLNLIGFTYSFETTMESQKHTQRVSWRSLKLKMNITIRLGKITKVVINNE</sequence>
<gene>
    <name evidence="1" type="ORF">LSAT_V11C400164630</name>
</gene>
<dbReference type="AlphaFoldDB" id="A0A9R1VUB1"/>
<reference evidence="1 2" key="1">
    <citation type="journal article" date="2017" name="Nat. Commun.">
        <title>Genome assembly with in vitro proximity ligation data and whole-genome triplication in lettuce.</title>
        <authorList>
            <person name="Reyes-Chin-Wo S."/>
            <person name="Wang Z."/>
            <person name="Yang X."/>
            <person name="Kozik A."/>
            <person name="Arikit S."/>
            <person name="Song C."/>
            <person name="Xia L."/>
            <person name="Froenicke L."/>
            <person name="Lavelle D.O."/>
            <person name="Truco M.J."/>
            <person name="Xia R."/>
            <person name="Zhu S."/>
            <person name="Xu C."/>
            <person name="Xu H."/>
            <person name="Xu X."/>
            <person name="Cox K."/>
            <person name="Korf I."/>
            <person name="Meyers B.C."/>
            <person name="Michelmore R.W."/>
        </authorList>
    </citation>
    <scope>NUCLEOTIDE SEQUENCE [LARGE SCALE GENOMIC DNA]</scope>
    <source>
        <strain evidence="2">cv. Salinas</strain>
        <tissue evidence="1">Seedlings</tissue>
    </source>
</reference>
<evidence type="ECO:0000313" key="2">
    <source>
        <dbReference type="Proteomes" id="UP000235145"/>
    </source>
</evidence>
<accession>A0A9R1VUB1</accession>